<evidence type="ECO:0000256" key="4">
    <source>
        <dbReference type="ARBA" id="ARBA00022475"/>
    </source>
</evidence>
<keyword evidence="10" id="KW-1185">Reference proteome</keyword>
<reference evidence="9" key="1">
    <citation type="journal article" date="2014" name="Int. J. Syst. Evol. Microbiol.">
        <title>Complete genome of a new Firmicutes species belonging to the dominant human colonic microbiota ('Ruminococcus bicirculans') reveals two chromosomes and a selective capacity to utilize plant glucans.</title>
        <authorList>
            <consortium name="NISC Comparative Sequencing Program"/>
            <person name="Wegmann U."/>
            <person name="Louis P."/>
            <person name="Goesmann A."/>
            <person name="Henrissat B."/>
            <person name="Duncan S.H."/>
            <person name="Flint H.J."/>
        </authorList>
    </citation>
    <scope>NUCLEOTIDE SEQUENCE</scope>
    <source>
        <strain evidence="9">NBRC 103408</strain>
    </source>
</reference>
<feature type="transmembrane region" description="Helical" evidence="8">
    <location>
        <begin position="238"/>
        <end position="257"/>
    </location>
</feature>
<evidence type="ECO:0000256" key="3">
    <source>
        <dbReference type="ARBA" id="ARBA00022448"/>
    </source>
</evidence>
<keyword evidence="7 8" id="KW-0472">Membrane</keyword>
<organism evidence="9 10">
    <name type="scientific">Sneathiella chinensis</name>
    <dbReference type="NCBI Taxonomy" id="349750"/>
    <lineage>
        <taxon>Bacteria</taxon>
        <taxon>Pseudomonadati</taxon>
        <taxon>Pseudomonadota</taxon>
        <taxon>Alphaproteobacteria</taxon>
        <taxon>Sneathiellales</taxon>
        <taxon>Sneathiellaceae</taxon>
        <taxon>Sneathiella</taxon>
    </lineage>
</organism>
<keyword evidence="6 8" id="KW-1133">Transmembrane helix</keyword>
<dbReference type="Gene3D" id="1.20.1530.20">
    <property type="match status" value="1"/>
</dbReference>
<protein>
    <submittedName>
        <fullName evidence="9">Transporter</fullName>
    </submittedName>
</protein>
<feature type="transmembrane region" description="Helical" evidence="8">
    <location>
        <begin position="93"/>
        <end position="115"/>
    </location>
</feature>
<comment type="similarity">
    <text evidence="2">Belongs to the auxin efflux carrier (TC 2.A.69) family.</text>
</comment>
<dbReference type="Proteomes" id="UP001161409">
    <property type="component" value="Unassembled WGS sequence"/>
</dbReference>
<evidence type="ECO:0000256" key="7">
    <source>
        <dbReference type="ARBA" id="ARBA00023136"/>
    </source>
</evidence>
<feature type="transmembrane region" description="Helical" evidence="8">
    <location>
        <begin position="34"/>
        <end position="52"/>
    </location>
</feature>
<comment type="caution">
    <text evidence="9">The sequence shown here is derived from an EMBL/GenBank/DDBJ whole genome shotgun (WGS) entry which is preliminary data.</text>
</comment>
<keyword evidence="3" id="KW-0813">Transport</keyword>
<evidence type="ECO:0000256" key="6">
    <source>
        <dbReference type="ARBA" id="ARBA00022989"/>
    </source>
</evidence>
<reference evidence="9" key="2">
    <citation type="submission" date="2023-01" db="EMBL/GenBank/DDBJ databases">
        <title>Draft genome sequence of Sneathiella chinensis strain NBRC 103408.</title>
        <authorList>
            <person name="Sun Q."/>
            <person name="Mori K."/>
        </authorList>
    </citation>
    <scope>NUCLEOTIDE SEQUENCE</scope>
    <source>
        <strain evidence="9">NBRC 103408</strain>
    </source>
</reference>
<accession>A0ABQ5U184</accession>
<comment type="subcellular location">
    <subcellularLocation>
        <location evidence="1">Cell membrane</location>
        <topology evidence="1">Multi-pass membrane protein</topology>
    </subcellularLocation>
</comment>
<evidence type="ECO:0000256" key="2">
    <source>
        <dbReference type="ARBA" id="ARBA00010145"/>
    </source>
</evidence>
<name>A0ABQ5U184_9PROT</name>
<keyword evidence="4" id="KW-1003">Cell membrane</keyword>
<feature type="transmembrane region" description="Helical" evidence="8">
    <location>
        <begin position="6"/>
        <end position="22"/>
    </location>
</feature>
<evidence type="ECO:0000313" key="9">
    <source>
        <dbReference type="EMBL" id="GLQ05624.1"/>
    </source>
</evidence>
<dbReference type="InterPro" id="IPR004776">
    <property type="entry name" value="Mem_transp_PIN-like"/>
</dbReference>
<dbReference type="PANTHER" id="PTHR36838">
    <property type="entry name" value="AUXIN EFFLUX CARRIER FAMILY PROTEIN"/>
    <property type="match status" value="1"/>
</dbReference>
<dbReference type="EMBL" id="BSNF01000001">
    <property type="protein sequence ID" value="GLQ05624.1"/>
    <property type="molecule type" value="Genomic_DNA"/>
</dbReference>
<evidence type="ECO:0000256" key="5">
    <source>
        <dbReference type="ARBA" id="ARBA00022692"/>
    </source>
</evidence>
<feature type="transmembrane region" description="Helical" evidence="8">
    <location>
        <begin position="269"/>
        <end position="290"/>
    </location>
</feature>
<feature type="transmembrane region" description="Helical" evidence="8">
    <location>
        <begin position="214"/>
        <end position="232"/>
    </location>
</feature>
<dbReference type="PANTHER" id="PTHR36838:SF1">
    <property type="entry name" value="SLR1864 PROTEIN"/>
    <property type="match status" value="1"/>
</dbReference>
<dbReference type="RefSeq" id="WP_169559606.1">
    <property type="nucleotide sequence ID" value="NZ_BSNF01000001.1"/>
</dbReference>
<sequence>MYQILFNVIAPVLVCAGLGFYWAKTNRQFHMETITGLVTNIGAPTLVFTTLVQLDMALTEFLEFGMIGVLAVACFLVIGFVLLKLWKLDYRAFLPSLIFPNSGNMGLPLCFFAFGEEGLTLALAIFTVNAVLQFTLGVWLASGSSSFKTLLKTPLIYAALLSLGLRAADIHVPEWITDTTELLSGITIPLMLMALGVSLASLSVKHLHLASGISVARLAMGFGVGWGLSWAFNLEGAARGVLILESAMPVAVFNYLFSLRYGRAPAQVAGSVLISTLLSFATLPLLLYYLL</sequence>
<keyword evidence="5 8" id="KW-0812">Transmembrane</keyword>
<feature type="transmembrane region" description="Helical" evidence="8">
    <location>
        <begin position="154"/>
        <end position="176"/>
    </location>
</feature>
<dbReference type="InterPro" id="IPR038770">
    <property type="entry name" value="Na+/solute_symporter_sf"/>
</dbReference>
<proteinExistence type="inferred from homology"/>
<evidence type="ECO:0000256" key="1">
    <source>
        <dbReference type="ARBA" id="ARBA00004651"/>
    </source>
</evidence>
<evidence type="ECO:0000313" key="10">
    <source>
        <dbReference type="Proteomes" id="UP001161409"/>
    </source>
</evidence>
<feature type="transmembrane region" description="Helical" evidence="8">
    <location>
        <begin position="182"/>
        <end position="202"/>
    </location>
</feature>
<feature type="transmembrane region" description="Helical" evidence="8">
    <location>
        <begin position="121"/>
        <end position="142"/>
    </location>
</feature>
<gene>
    <name evidence="9" type="ORF">GCM10007924_08450</name>
</gene>
<evidence type="ECO:0000256" key="8">
    <source>
        <dbReference type="SAM" id="Phobius"/>
    </source>
</evidence>
<dbReference type="Pfam" id="PF03547">
    <property type="entry name" value="Mem_trans"/>
    <property type="match status" value="1"/>
</dbReference>
<feature type="transmembrane region" description="Helical" evidence="8">
    <location>
        <begin position="64"/>
        <end position="86"/>
    </location>
</feature>